<comment type="subcellular location">
    <subcellularLocation>
        <location evidence="1">Cell membrane</location>
        <topology evidence="1">Multi-pass membrane protein</topology>
    </subcellularLocation>
</comment>
<evidence type="ECO:0000256" key="1">
    <source>
        <dbReference type="ARBA" id="ARBA00004651"/>
    </source>
</evidence>
<evidence type="ECO:0000256" key="6">
    <source>
        <dbReference type="ARBA" id="ARBA00023136"/>
    </source>
</evidence>
<feature type="transmembrane region" description="Helical" evidence="7">
    <location>
        <begin position="30"/>
        <end position="47"/>
    </location>
</feature>
<name>A0A5B8LTY5_9HYPH</name>
<dbReference type="PANTHER" id="PTHR34584">
    <property type="entry name" value="NA(+)/H(+) ANTIPORTER SUBUNIT E1"/>
    <property type="match status" value="1"/>
</dbReference>
<keyword evidence="3" id="KW-1003">Cell membrane</keyword>
<dbReference type="InterPro" id="IPR002758">
    <property type="entry name" value="Cation_antiport_E"/>
</dbReference>
<comment type="similarity">
    <text evidence="2">Belongs to the CPA3 antiporters (TC 2.A.63) subunit E family.</text>
</comment>
<gene>
    <name evidence="8" type="ORF">FPZ08_11205</name>
</gene>
<dbReference type="Proteomes" id="UP000315364">
    <property type="component" value="Chromosome"/>
</dbReference>
<keyword evidence="9" id="KW-1185">Reference proteome</keyword>
<dbReference type="Pfam" id="PF01899">
    <property type="entry name" value="MNHE"/>
    <property type="match status" value="1"/>
</dbReference>
<dbReference type="PANTHER" id="PTHR34584:SF1">
    <property type="entry name" value="NA(+)_H(+) ANTIPORTER SUBUNIT E1"/>
    <property type="match status" value="1"/>
</dbReference>
<dbReference type="AlphaFoldDB" id="A0A5B8LTY5"/>
<dbReference type="GO" id="GO:0005886">
    <property type="term" value="C:plasma membrane"/>
    <property type="evidence" value="ECO:0007669"/>
    <property type="project" value="UniProtKB-SubCell"/>
</dbReference>
<evidence type="ECO:0000313" key="8">
    <source>
        <dbReference type="EMBL" id="QDZ11275.1"/>
    </source>
</evidence>
<proteinExistence type="inferred from homology"/>
<sequence>MRRLLPYPLLWVGLFAMWLLLAGSLAPGQVLLGAIIATLACRAAVLLDPPKPRMRRPGTILRLIGTVIADIVVSNIAVLGLILSGRKPRSAFVTIPLDLKDPTGLAILSGIVTATPGSAWIHYDSILHSVTIHILDTEDPEAWAATLRRVYEQRLVEIFQ</sequence>
<reference evidence="8 9" key="1">
    <citation type="submission" date="2019-07" db="EMBL/GenBank/DDBJ databases">
        <title>Full genome sequence of Devosia sp. Gsoil 520.</title>
        <authorList>
            <person name="Im W.-T."/>
        </authorList>
    </citation>
    <scope>NUCLEOTIDE SEQUENCE [LARGE SCALE GENOMIC DNA]</scope>
    <source>
        <strain evidence="8 9">Gsoil 520</strain>
    </source>
</reference>
<evidence type="ECO:0000256" key="2">
    <source>
        <dbReference type="ARBA" id="ARBA00006228"/>
    </source>
</evidence>
<organism evidence="8 9">
    <name type="scientific">Devosia ginsengisoli</name>
    <dbReference type="NCBI Taxonomy" id="400770"/>
    <lineage>
        <taxon>Bacteria</taxon>
        <taxon>Pseudomonadati</taxon>
        <taxon>Pseudomonadota</taxon>
        <taxon>Alphaproteobacteria</taxon>
        <taxon>Hyphomicrobiales</taxon>
        <taxon>Devosiaceae</taxon>
        <taxon>Devosia</taxon>
    </lineage>
</organism>
<evidence type="ECO:0000256" key="7">
    <source>
        <dbReference type="SAM" id="Phobius"/>
    </source>
</evidence>
<dbReference type="OrthoDB" id="9807187at2"/>
<feature type="transmembrane region" description="Helical" evidence="7">
    <location>
        <begin position="59"/>
        <end position="83"/>
    </location>
</feature>
<evidence type="ECO:0000256" key="3">
    <source>
        <dbReference type="ARBA" id="ARBA00022475"/>
    </source>
</evidence>
<dbReference type="EMBL" id="CP042304">
    <property type="protein sequence ID" value="QDZ11275.1"/>
    <property type="molecule type" value="Genomic_DNA"/>
</dbReference>
<feature type="transmembrane region" description="Helical" evidence="7">
    <location>
        <begin position="7"/>
        <end position="24"/>
    </location>
</feature>
<accession>A0A5B8LTY5</accession>
<dbReference type="RefSeq" id="WP_146290098.1">
    <property type="nucleotide sequence ID" value="NZ_CP042304.1"/>
</dbReference>
<keyword evidence="6 7" id="KW-0472">Membrane</keyword>
<dbReference type="PIRSF" id="PIRSF019239">
    <property type="entry name" value="MrpE"/>
    <property type="match status" value="1"/>
</dbReference>
<evidence type="ECO:0000256" key="5">
    <source>
        <dbReference type="ARBA" id="ARBA00022989"/>
    </source>
</evidence>
<evidence type="ECO:0000256" key="4">
    <source>
        <dbReference type="ARBA" id="ARBA00022692"/>
    </source>
</evidence>
<evidence type="ECO:0000313" key="9">
    <source>
        <dbReference type="Proteomes" id="UP000315364"/>
    </source>
</evidence>
<dbReference type="NCBIfam" id="NF006520">
    <property type="entry name" value="PRK08965.1-4"/>
    <property type="match status" value="1"/>
</dbReference>
<keyword evidence="5 7" id="KW-1133">Transmembrane helix</keyword>
<keyword evidence="4 7" id="KW-0812">Transmembrane</keyword>
<dbReference type="GO" id="GO:0008324">
    <property type="term" value="F:monoatomic cation transmembrane transporter activity"/>
    <property type="evidence" value="ECO:0007669"/>
    <property type="project" value="InterPro"/>
</dbReference>
<protein>
    <submittedName>
        <fullName evidence="8">Na+/H+ antiporter subunit E</fullName>
    </submittedName>
</protein>
<dbReference type="KEGG" id="dea:FPZ08_11205"/>